<dbReference type="AlphaFoldDB" id="A0A127Z9H1"/>
<sequence length="276" mass="31238">MSNQDVVSLRSVQVLYFNVFGTVVDYVETVTKALRREIADTSMADSNLLQVLQRDYDWQHFTIMWRQEYKFETKRLADIGNPHKVTVDQMHMNALNRLISALPLSSDDRTVGGCSIDALSKSLDQSWTQDVRDRLNFAWHLLEPWPDSVAGMQALQSRFKIGTLTNGNLNLMVDMAKNAKLPWDFLLTADVLGSFKPDPQMYRKAMQLFDIQPHVDGHRACMVAAHLYDLEAAKACGMTTVFVSSRATEDQLPAQGKPQYVDLVVADLLELAQLIQ</sequence>
<name>A0A127Z9H1_9BASI</name>
<protein>
    <submittedName>
        <fullName evidence="2">Uncharacterized protein (N-terminal)</fullName>
    </submittedName>
</protein>
<reference evidence="2" key="1">
    <citation type="submission" date="2014-06" db="EMBL/GenBank/DDBJ databases">
        <authorList>
            <person name="Ju J."/>
            <person name="Zhang J."/>
        </authorList>
    </citation>
    <scope>NUCLEOTIDE SEQUENCE</scope>
    <source>
        <strain evidence="2">SscI8</strain>
    </source>
</reference>
<dbReference type="InterPro" id="IPR023214">
    <property type="entry name" value="HAD_sf"/>
</dbReference>
<organism evidence="2">
    <name type="scientific">Sporisorium scitamineum</name>
    <dbReference type="NCBI Taxonomy" id="49012"/>
    <lineage>
        <taxon>Eukaryota</taxon>
        <taxon>Fungi</taxon>
        <taxon>Dikarya</taxon>
        <taxon>Basidiomycota</taxon>
        <taxon>Ustilaginomycotina</taxon>
        <taxon>Ustilaginomycetes</taxon>
        <taxon>Ustilaginales</taxon>
        <taxon>Ustilaginaceae</taxon>
        <taxon>Sporisorium</taxon>
    </lineage>
</organism>
<dbReference type="EMBL" id="LK056657">
    <property type="protein sequence ID" value="CDU22768.1"/>
    <property type="molecule type" value="Genomic_DNA"/>
</dbReference>
<dbReference type="PANTHER" id="PTHR43316:SF3">
    <property type="entry name" value="HALOACID DEHALOGENASE, TYPE II (AFU_ORTHOLOGUE AFUA_2G07750)-RELATED"/>
    <property type="match status" value="1"/>
</dbReference>
<dbReference type="Gene3D" id="1.10.150.240">
    <property type="entry name" value="Putative phosphatase, domain 2"/>
    <property type="match status" value="1"/>
</dbReference>
<feature type="non-terminal residue" evidence="2">
    <location>
        <position position="276"/>
    </location>
</feature>
<dbReference type="GO" id="GO:0016791">
    <property type="term" value="F:phosphatase activity"/>
    <property type="evidence" value="ECO:0007669"/>
    <property type="project" value="UniProtKB-ARBA"/>
</dbReference>
<dbReference type="OrthoDB" id="2363873at2759"/>
<evidence type="ECO:0000256" key="1">
    <source>
        <dbReference type="ARBA" id="ARBA00022801"/>
    </source>
</evidence>
<accession>A0A127Z9H1</accession>
<dbReference type="InterPro" id="IPR006439">
    <property type="entry name" value="HAD-SF_hydro_IA"/>
</dbReference>
<evidence type="ECO:0000313" key="2">
    <source>
        <dbReference type="EMBL" id="CDU22768.1"/>
    </source>
</evidence>
<dbReference type="InterPro" id="IPR023198">
    <property type="entry name" value="PGP-like_dom2"/>
</dbReference>
<dbReference type="PANTHER" id="PTHR43316">
    <property type="entry name" value="HYDROLASE, HALOACID DELAHOGENASE-RELATED"/>
    <property type="match status" value="1"/>
</dbReference>
<gene>
    <name evidence="2" type="ORF">SPSC_01398</name>
</gene>
<dbReference type="InterPro" id="IPR036412">
    <property type="entry name" value="HAD-like_sf"/>
</dbReference>
<dbReference type="InterPro" id="IPR051540">
    <property type="entry name" value="S-2-haloacid_dehalogenase"/>
</dbReference>
<dbReference type="SUPFAM" id="SSF56784">
    <property type="entry name" value="HAD-like"/>
    <property type="match status" value="1"/>
</dbReference>
<dbReference type="NCBIfam" id="TIGR01493">
    <property type="entry name" value="HAD-SF-IA-v2"/>
    <property type="match status" value="1"/>
</dbReference>
<dbReference type="Pfam" id="PF00702">
    <property type="entry name" value="Hydrolase"/>
    <property type="match status" value="1"/>
</dbReference>
<keyword evidence="1" id="KW-0378">Hydrolase</keyword>
<dbReference type="Gene3D" id="3.40.50.1000">
    <property type="entry name" value="HAD superfamily/HAD-like"/>
    <property type="match status" value="1"/>
</dbReference>
<proteinExistence type="predicted"/>